<evidence type="ECO:0000313" key="1">
    <source>
        <dbReference type="EMBL" id="RNA34677.1"/>
    </source>
</evidence>
<organism evidence="1 2">
    <name type="scientific">Brachionus plicatilis</name>
    <name type="common">Marine rotifer</name>
    <name type="synonym">Brachionus muelleri</name>
    <dbReference type="NCBI Taxonomy" id="10195"/>
    <lineage>
        <taxon>Eukaryota</taxon>
        <taxon>Metazoa</taxon>
        <taxon>Spiralia</taxon>
        <taxon>Gnathifera</taxon>
        <taxon>Rotifera</taxon>
        <taxon>Eurotatoria</taxon>
        <taxon>Monogononta</taxon>
        <taxon>Pseudotrocha</taxon>
        <taxon>Ploima</taxon>
        <taxon>Brachionidae</taxon>
        <taxon>Brachionus</taxon>
    </lineage>
</organism>
<keyword evidence="2" id="KW-1185">Reference proteome</keyword>
<proteinExistence type="predicted"/>
<accession>A0A3M7SGC7</accession>
<reference evidence="1 2" key="1">
    <citation type="journal article" date="2018" name="Sci. Rep.">
        <title>Genomic signatures of local adaptation to the degree of environmental predictability in rotifers.</title>
        <authorList>
            <person name="Franch-Gras L."/>
            <person name="Hahn C."/>
            <person name="Garcia-Roger E.M."/>
            <person name="Carmona M.J."/>
            <person name="Serra M."/>
            <person name="Gomez A."/>
        </authorList>
    </citation>
    <scope>NUCLEOTIDE SEQUENCE [LARGE SCALE GENOMIC DNA]</scope>
    <source>
        <strain evidence="1">HYR1</strain>
    </source>
</reference>
<sequence>MLIILTIFSLQVIEFDQNKHVICSLTFFRIIIIISNKSLNLRQDEVYDQFSIVKFCSKSSRKNKSHFELNFLNETSQCCQFSMLKMLKSN</sequence>
<name>A0A3M7SGC7_BRAPC</name>
<dbReference type="Proteomes" id="UP000276133">
    <property type="component" value="Unassembled WGS sequence"/>
</dbReference>
<dbReference type="AlphaFoldDB" id="A0A3M7SGC7"/>
<protein>
    <submittedName>
        <fullName evidence="1">Uncharacterized protein</fullName>
    </submittedName>
</protein>
<gene>
    <name evidence="1" type="ORF">BpHYR1_033529</name>
</gene>
<comment type="caution">
    <text evidence="1">The sequence shown here is derived from an EMBL/GenBank/DDBJ whole genome shotgun (WGS) entry which is preliminary data.</text>
</comment>
<dbReference type="EMBL" id="REGN01001439">
    <property type="protein sequence ID" value="RNA34677.1"/>
    <property type="molecule type" value="Genomic_DNA"/>
</dbReference>
<evidence type="ECO:0000313" key="2">
    <source>
        <dbReference type="Proteomes" id="UP000276133"/>
    </source>
</evidence>